<feature type="compositionally biased region" description="Low complexity" evidence="1">
    <location>
        <begin position="93"/>
        <end position="120"/>
    </location>
</feature>
<proteinExistence type="predicted"/>
<feature type="region of interest" description="Disordered" evidence="1">
    <location>
        <begin position="1"/>
        <end position="192"/>
    </location>
</feature>
<feature type="compositionally biased region" description="Gly residues" evidence="1">
    <location>
        <begin position="321"/>
        <end position="334"/>
    </location>
</feature>
<organism evidence="2 3">
    <name type="scientific">Geranomyces variabilis</name>
    <dbReference type="NCBI Taxonomy" id="109894"/>
    <lineage>
        <taxon>Eukaryota</taxon>
        <taxon>Fungi</taxon>
        <taxon>Fungi incertae sedis</taxon>
        <taxon>Chytridiomycota</taxon>
        <taxon>Chytridiomycota incertae sedis</taxon>
        <taxon>Chytridiomycetes</taxon>
        <taxon>Spizellomycetales</taxon>
        <taxon>Powellomycetaceae</taxon>
        <taxon>Geranomyces</taxon>
    </lineage>
</organism>
<protein>
    <recommendedName>
        <fullName evidence="4">PH domain-containing protein</fullName>
    </recommendedName>
</protein>
<gene>
    <name evidence="2" type="ORF">HDU87_002398</name>
</gene>
<dbReference type="Proteomes" id="UP001212152">
    <property type="component" value="Unassembled WGS sequence"/>
</dbReference>
<feature type="region of interest" description="Disordered" evidence="1">
    <location>
        <begin position="300"/>
        <end position="353"/>
    </location>
</feature>
<dbReference type="EMBL" id="JADGJQ010000019">
    <property type="protein sequence ID" value="KAJ3179830.1"/>
    <property type="molecule type" value="Genomic_DNA"/>
</dbReference>
<evidence type="ECO:0000313" key="3">
    <source>
        <dbReference type="Proteomes" id="UP001212152"/>
    </source>
</evidence>
<feature type="compositionally biased region" description="Basic and acidic residues" evidence="1">
    <location>
        <begin position="164"/>
        <end position="181"/>
    </location>
</feature>
<feature type="compositionally biased region" description="Polar residues" evidence="1">
    <location>
        <begin position="55"/>
        <end position="73"/>
    </location>
</feature>
<feature type="region of interest" description="Disordered" evidence="1">
    <location>
        <begin position="382"/>
        <end position="419"/>
    </location>
</feature>
<name>A0AAD5XR97_9FUNG</name>
<sequence>MSTLGVDLSKVLSAPPAPPPAQTLISPHAAKGHRPNPQTLLPRPAAPQQVFLNPETDNAPTAPISRSLSSSPHPLTVRANALPPLPPHPPPSATKTPSSAPSSSSLAAARRRSSAPQGSRSPPPTRLAPVPDLEHANSTSLLSLDEGAGNRGSHRQQEQQQQQKHHDEESEEGPEIRRSRGSDSGGSGEIRPLDARYGSGFLDVLAAPALKWAGLKRKLRYPVPECLGRENDFCSYLTMYEQEQDPMEQDVNAAPGPMAVGKSKRRYVAVMKDKAYMLARADSSVASVILHLPECRIEPSPRRITSPPPNLFAIYMPPGGTSSGGGDYESGSGGTPNTSPPGGSPLSRGGSTSNLAATKGRYFLCVAGNEVDKHKWVAALERGKTGQEYTGPKEAEPESAATRLVLRTSSLESVNDEEG</sequence>
<comment type="caution">
    <text evidence="2">The sequence shown here is derived from an EMBL/GenBank/DDBJ whole genome shotgun (WGS) entry which is preliminary data.</text>
</comment>
<dbReference type="AlphaFoldDB" id="A0AAD5XR97"/>
<reference evidence="2" key="1">
    <citation type="submission" date="2020-05" db="EMBL/GenBank/DDBJ databases">
        <title>Phylogenomic resolution of chytrid fungi.</title>
        <authorList>
            <person name="Stajich J.E."/>
            <person name="Amses K."/>
            <person name="Simmons R."/>
            <person name="Seto K."/>
            <person name="Myers J."/>
            <person name="Bonds A."/>
            <person name="Quandt C.A."/>
            <person name="Barry K."/>
            <person name="Liu P."/>
            <person name="Grigoriev I."/>
            <person name="Longcore J.E."/>
            <person name="James T.Y."/>
        </authorList>
    </citation>
    <scope>NUCLEOTIDE SEQUENCE</scope>
    <source>
        <strain evidence="2">JEL0379</strain>
    </source>
</reference>
<evidence type="ECO:0008006" key="4">
    <source>
        <dbReference type="Google" id="ProtNLM"/>
    </source>
</evidence>
<evidence type="ECO:0000313" key="2">
    <source>
        <dbReference type="EMBL" id="KAJ3179830.1"/>
    </source>
</evidence>
<evidence type="ECO:0000256" key="1">
    <source>
        <dbReference type="SAM" id="MobiDB-lite"/>
    </source>
</evidence>
<feature type="compositionally biased region" description="Basic and acidic residues" evidence="1">
    <location>
        <begin position="382"/>
        <end position="396"/>
    </location>
</feature>
<keyword evidence="3" id="KW-1185">Reference proteome</keyword>
<feature type="compositionally biased region" description="Pro residues" evidence="1">
    <location>
        <begin position="83"/>
        <end position="92"/>
    </location>
</feature>
<accession>A0AAD5XR97</accession>